<evidence type="ECO:0000256" key="2">
    <source>
        <dbReference type="ARBA" id="ARBA00023015"/>
    </source>
</evidence>
<dbReference type="GO" id="GO:0000976">
    <property type="term" value="F:transcription cis-regulatory region binding"/>
    <property type="evidence" value="ECO:0007669"/>
    <property type="project" value="TreeGrafter"/>
</dbReference>
<dbReference type="Proteomes" id="UP000199087">
    <property type="component" value="Unassembled WGS sequence"/>
</dbReference>
<reference evidence="7" key="1">
    <citation type="submission" date="2015-05" db="EMBL/GenBank/DDBJ databases">
        <authorList>
            <person name="Urmite Genomes"/>
        </authorList>
    </citation>
    <scope>NUCLEOTIDE SEQUENCE [LARGE SCALE GENOMIC DNA]</scope>
    <source>
        <strain evidence="7">LF1</strain>
    </source>
</reference>
<dbReference type="Pfam" id="PF03466">
    <property type="entry name" value="LysR_substrate"/>
    <property type="match status" value="1"/>
</dbReference>
<dbReference type="GO" id="GO:0003700">
    <property type="term" value="F:DNA-binding transcription factor activity"/>
    <property type="evidence" value="ECO:0007669"/>
    <property type="project" value="InterPro"/>
</dbReference>
<evidence type="ECO:0000313" key="7">
    <source>
        <dbReference type="Proteomes" id="UP000199087"/>
    </source>
</evidence>
<comment type="similarity">
    <text evidence="1">Belongs to the LysR transcriptional regulatory family.</text>
</comment>
<evidence type="ECO:0000256" key="4">
    <source>
        <dbReference type="ARBA" id="ARBA00023163"/>
    </source>
</evidence>
<dbReference type="InterPro" id="IPR036388">
    <property type="entry name" value="WH-like_DNA-bd_sf"/>
</dbReference>
<dbReference type="PANTHER" id="PTHR30126:SF40">
    <property type="entry name" value="HTH-TYPE TRANSCRIPTIONAL REGULATOR GLTR"/>
    <property type="match status" value="1"/>
</dbReference>
<protein>
    <submittedName>
        <fullName evidence="6">LysR family transcriptional regulator</fullName>
    </submittedName>
</protein>
<dbReference type="OrthoDB" id="9785745at2"/>
<dbReference type="FunFam" id="1.10.10.10:FF:000001">
    <property type="entry name" value="LysR family transcriptional regulator"/>
    <property type="match status" value="1"/>
</dbReference>
<organism evidence="6 7">
    <name type="scientific">Neobacillus massiliamazoniensis</name>
    <dbReference type="NCBI Taxonomy" id="1499688"/>
    <lineage>
        <taxon>Bacteria</taxon>
        <taxon>Bacillati</taxon>
        <taxon>Bacillota</taxon>
        <taxon>Bacilli</taxon>
        <taxon>Bacillales</taxon>
        <taxon>Bacillaceae</taxon>
        <taxon>Neobacillus</taxon>
    </lineage>
</organism>
<gene>
    <name evidence="6" type="ORF">BN000_03054</name>
</gene>
<dbReference type="Pfam" id="PF00126">
    <property type="entry name" value="HTH_1"/>
    <property type="match status" value="1"/>
</dbReference>
<dbReference type="PROSITE" id="PS50931">
    <property type="entry name" value="HTH_LYSR"/>
    <property type="match status" value="1"/>
</dbReference>
<dbReference type="Gene3D" id="3.40.190.10">
    <property type="entry name" value="Periplasmic binding protein-like II"/>
    <property type="match status" value="2"/>
</dbReference>
<dbReference type="STRING" id="1499688.BN000_03054"/>
<evidence type="ECO:0000259" key="5">
    <source>
        <dbReference type="PROSITE" id="PS50931"/>
    </source>
</evidence>
<sequence>MEHLFHVFLTVAELCNFSKTAEKLNITQPAVSKLIKNLEEAYDVVLFERANRVKLTPAGEALLPYAQKILSLHKESFTVLNDFRTSNTPIKIGSSITIGDYILPQIITTYKNQTANNLVRVKVGRTNEIIQKLLNEEIDAALVVEEAGKTTLAEEPFWEDELVLAISPQHPFGDKDVLEAKDLANEYFIIRESGSHKMAEEVLKSAGVELTFLNSMEAGSILALKEFAEKGLGIAIVFHVMVEKEIKQGTLKVLRISGHRMIQKFYWVVKKHKHLPKNIESFKKVVFSPKMISQRH</sequence>
<dbReference type="SUPFAM" id="SSF46785">
    <property type="entry name" value="Winged helix' DNA-binding domain"/>
    <property type="match status" value="1"/>
</dbReference>
<dbReference type="InterPro" id="IPR000847">
    <property type="entry name" value="LysR_HTH_N"/>
</dbReference>
<keyword evidence="7" id="KW-1185">Reference proteome</keyword>
<proteinExistence type="inferred from homology"/>
<name>A0A0U1NYL1_9BACI</name>
<accession>A0A0U1NYL1</accession>
<keyword evidence="3" id="KW-0238">DNA-binding</keyword>
<dbReference type="Gene3D" id="1.10.10.10">
    <property type="entry name" value="Winged helix-like DNA-binding domain superfamily/Winged helix DNA-binding domain"/>
    <property type="match status" value="1"/>
</dbReference>
<feature type="domain" description="HTH lysR-type" evidence="5">
    <location>
        <begin position="1"/>
        <end position="56"/>
    </location>
</feature>
<dbReference type="PRINTS" id="PR00039">
    <property type="entry name" value="HTHLYSR"/>
</dbReference>
<dbReference type="EMBL" id="CVRB01000003">
    <property type="protein sequence ID" value="CRK83096.1"/>
    <property type="molecule type" value="Genomic_DNA"/>
</dbReference>
<evidence type="ECO:0000256" key="1">
    <source>
        <dbReference type="ARBA" id="ARBA00009437"/>
    </source>
</evidence>
<evidence type="ECO:0000313" key="6">
    <source>
        <dbReference type="EMBL" id="CRK83096.1"/>
    </source>
</evidence>
<keyword evidence="4" id="KW-0804">Transcription</keyword>
<evidence type="ECO:0000256" key="3">
    <source>
        <dbReference type="ARBA" id="ARBA00023125"/>
    </source>
</evidence>
<dbReference type="InterPro" id="IPR036390">
    <property type="entry name" value="WH_DNA-bd_sf"/>
</dbReference>
<keyword evidence="2" id="KW-0805">Transcription regulation</keyword>
<dbReference type="InterPro" id="IPR005119">
    <property type="entry name" value="LysR_subst-bd"/>
</dbReference>
<dbReference type="PANTHER" id="PTHR30126">
    <property type="entry name" value="HTH-TYPE TRANSCRIPTIONAL REGULATOR"/>
    <property type="match status" value="1"/>
</dbReference>
<dbReference type="SUPFAM" id="SSF53850">
    <property type="entry name" value="Periplasmic binding protein-like II"/>
    <property type="match status" value="1"/>
</dbReference>
<dbReference type="AlphaFoldDB" id="A0A0U1NYL1"/>
<dbReference type="RefSeq" id="WP_090635382.1">
    <property type="nucleotide sequence ID" value="NZ_CVRB01000003.1"/>
</dbReference>